<dbReference type="SUPFAM" id="SSF46689">
    <property type="entry name" value="Homeodomain-like"/>
    <property type="match status" value="1"/>
</dbReference>
<dbReference type="Gene3D" id="1.10.357.10">
    <property type="entry name" value="Tetracycline Repressor, domain 2"/>
    <property type="match status" value="1"/>
</dbReference>
<dbReference type="InterPro" id="IPR050624">
    <property type="entry name" value="HTH-type_Tx_Regulator"/>
</dbReference>
<evidence type="ECO:0000259" key="3">
    <source>
        <dbReference type="PROSITE" id="PS50977"/>
    </source>
</evidence>
<dbReference type="InterPro" id="IPR023772">
    <property type="entry name" value="DNA-bd_HTH_TetR-type_CS"/>
</dbReference>
<dbReference type="PROSITE" id="PS01081">
    <property type="entry name" value="HTH_TETR_1"/>
    <property type="match status" value="1"/>
</dbReference>
<reference evidence="4" key="1">
    <citation type="submission" date="2020-10" db="EMBL/GenBank/DDBJ databases">
        <authorList>
            <person name="Gilroy R."/>
        </authorList>
    </citation>
    <scope>NUCLEOTIDE SEQUENCE</scope>
    <source>
        <strain evidence="4">17213</strain>
    </source>
</reference>
<dbReference type="GO" id="GO:0003677">
    <property type="term" value="F:DNA binding"/>
    <property type="evidence" value="ECO:0007669"/>
    <property type="project" value="UniProtKB-UniRule"/>
</dbReference>
<keyword evidence="1 2" id="KW-0238">DNA-binding</keyword>
<evidence type="ECO:0000313" key="5">
    <source>
        <dbReference type="Proteomes" id="UP000823631"/>
    </source>
</evidence>
<dbReference type="InterPro" id="IPR009057">
    <property type="entry name" value="Homeodomain-like_sf"/>
</dbReference>
<dbReference type="PANTHER" id="PTHR43479:SF11">
    <property type="entry name" value="ACREF_ENVCD OPERON REPRESSOR-RELATED"/>
    <property type="match status" value="1"/>
</dbReference>
<accession>A0A9D9DBM0</accession>
<protein>
    <submittedName>
        <fullName evidence="4">TetR family transcriptional regulator</fullName>
    </submittedName>
</protein>
<dbReference type="Proteomes" id="UP000823631">
    <property type="component" value="Unassembled WGS sequence"/>
</dbReference>
<name>A0A9D9DBM0_9GAMM</name>
<dbReference type="PRINTS" id="PR00455">
    <property type="entry name" value="HTHTETR"/>
</dbReference>
<sequence length="222" mass="25427">MQTKQLILDAAYNLFSSKSFEKTSLSDIAREARVTRGAIYWHFEDKNELLLELCKDKADKFNLALNLQRAAEPDEPDPLGQLKKWMLSHASDQANLFFSTKFVRNLRAIAVGSTGSDEVRARIKELIEYSSMLMLSGVKNAISHHQLPSDVDPELICIYLKGILYSYCNRDESYFFCTDRPHIIFRQLVDFAFAHLADLKRQGAGVTQQHSHSSPFYKSMLR</sequence>
<dbReference type="InterPro" id="IPR001647">
    <property type="entry name" value="HTH_TetR"/>
</dbReference>
<reference evidence="4" key="2">
    <citation type="journal article" date="2021" name="PeerJ">
        <title>Extensive microbial diversity within the chicken gut microbiome revealed by metagenomics and culture.</title>
        <authorList>
            <person name="Gilroy R."/>
            <person name="Ravi A."/>
            <person name="Getino M."/>
            <person name="Pursley I."/>
            <person name="Horton D.L."/>
            <person name="Alikhan N.F."/>
            <person name="Baker D."/>
            <person name="Gharbi K."/>
            <person name="Hall N."/>
            <person name="Watson M."/>
            <person name="Adriaenssens E.M."/>
            <person name="Foster-Nyarko E."/>
            <person name="Jarju S."/>
            <person name="Secka A."/>
            <person name="Antonio M."/>
            <person name="Oren A."/>
            <person name="Chaudhuri R.R."/>
            <person name="La Ragione R."/>
            <person name="Hildebrand F."/>
            <person name="Pallen M.J."/>
        </authorList>
    </citation>
    <scope>NUCLEOTIDE SEQUENCE</scope>
    <source>
        <strain evidence="4">17213</strain>
    </source>
</reference>
<proteinExistence type="predicted"/>
<feature type="domain" description="HTH tetR-type" evidence="3">
    <location>
        <begin position="1"/>
        <end position="61"/>
    </location>
</feature>
<comment type="caution">
    <text evidence="4">The sequence shown here is derived from an EMBL/GenBank/DDBJ whole genome shotgun (WGS) entry which is preliminary data.</text>
</comment>
<evidence type="ECO:0000256" key="2">
    <source>
        <dbReference type="PROSITE-ProRule" id="PRU00335"/>
    </source>
</evidence>
<dbReference type="Pfam" id="PF00440">
    <property type="entry name" value="TetR_N"/>
    <property type="match status" value="1"/>
</dbReference>
<dbReference type="EMBL" id="JADINH010000127">
    <property type="protein sequence ID" value="MBO8415907.1"/>
    <property type="molecule type" value="Genomic_DNA"/>
</dbReference>
<dbReference type="AlphaFoldDB" id="A0A9D9DBM0"/>
<dbReference type="PROSITE" id="PS50977">
    <property type="entry name" value="HTH_TETR_2"/>
    <property type="match status" value="1"/>
</dbReference>
<evidence type="ECO:0000256" key="1">
    <source>
        <dbReference type="ARBA" id="ARBA00023125"/>
    </source>
</evidence>
<gene>
    <name evidence="4" type="ORF">IAB19_05965</name>
</gene>
<dbReference type="SUPFAM" id="SSF48498">
    <property type="entry name" value="Tetracyclin repressor-like, C-terminal domain"/>
    <property type="match status" value="1"/>
</dbReference>
<organism evidence="4 5">
    <name type="scientific">Candidatus Avisuccinivibrio stercorigallinarum</name>
    <dbReference type="NCBI Taxonomy" id="2840704"/>
    <lineage>
        <taxon>Bacteria</taxon>
        <taxon>Pseudomonadati</taxon>
        <taxon>Pseudomonadota</taxon>
        <taxon>Gammaproteobacteria</taxon>
        <taxon>Aeromonadales</taxon>
        <taxon>Succinivibrionaceae</taxon>
        <taxon>Succinivibrionaceae incertae sedis</taxon>
        <taxon>Candidatus Avisuccinivibrio</taxon>
    </lineage>
</organism>
<dbReference type="InterPro" id="IPR036271">
    <property type="entry name" value="Tet_transcr_reg_TetR-rel_C_sf"/>
</dbReference>
<dbReference type="PANTHER" id="PTHR43479">
    <property type="entry name" value="ACREF/ENVCD OPERON REPRESSOR-RELATED"/>
    <property type="match status" value="1"/>
</dbReference>
<feature type="DNA-binding region" description="H-T-H motif" evidence="2">
    <location>
        <begin position="24"/>
        <end position="43"/>
    </location>
</feature>
<evidence type="ECO:0000313" key="4">
    <source>
        <dbReference type="EMBL" id="MBO8415907.1"/>
    </source>
</evidence>